<dbReference type="Proteomes" id="UP000053244">
    <property type="component" value="Unassembled WGS sequence"/>
</dbReference>
<evidence type="ECO:0000313" key="2">
    <source>
        <dbReference type="Proteomes" id="UP000053244"/>
    </source>
</evidence>
<proteinExistence type="predicted"/>
<reference evidence="1 2" key="1">
    <citation type="submission" date="2015-10" db="EMBL/GenBank/DDBJ databases">
        <authorList>
            <person name="Gilbert D.G."/>
        </authorList>
    </citation>
    <scope>NUCLEOTIDE SEQUENCE [LARGE SCALE GENOMIC DNA]</scope>
    <source>
        <strain evidence="1 2">NRRL B-16712</strain>
    </source>
</reference>
<comment type="caution">
    <text evidence="1">The sequence shown here is derived from an EMBL/GenBank/DDBJ whole genome shotgun (WGS) entry which is preliminary data.</text>
</comment>
<dbReference type="AlphaFoldDB" id="A0A101JIP4"/>
<keyword evidence="2" id="KW-1185">Reference proteome</keyword>
<sequence>MPTSPRVPASLAHAPFRGSTAVAEGLLTKTMLRSPVWRRLLPDVYTHHELPLDHRLWCTAIGLILPPGTAIGGPSAAHLWGAELLHPDPPVSVVAPRDAWMNRHPRVSTHHTVIGEGDLTVLHGLPVTTLERTAFDLGRRLARVDSLILLDGMSALDVGAAAEMARQRFRWPETARLREVLGLVDSRAESPMETRLRLLMHDAGVPAPHPQFEVHDHRGRLIGRVDLGWPFAQVAAEYEGDHHRGRDQFRRDIARYSALREAGWTVFQFTANDVLRLPRQTALRVAAELARRS</sequence>
<accession>A0A101JIP4</accession>
<evidence type="ECO:0008006" key="3">
    <source>
        <dbReference type="Google" id="ProtNLM"/>
    </source>
</evidence>
<protein>
    <recommendedName>
        <fullName evidence="3">DUF559 domain-containing protein</fullName>
    </recommendedName>
</protein>
<organism evidence="1 2">
    <name type="scientific">Actinoplanes awajinensis subsp. mycoplanecinus</name>
    <dbReference type="NCBI Taxonomy" id="135947"/>
    <lineage>
        <taxon>Bacteria</taxon>
        <taxon>Bacillati</taxon>
        <taxon>Actinomycetota</taxon>
        <taxon>Actinomycetes</taxon>
        <taxon>Micromonosporales</taxon>
        <taxon>Micromonosporaceae</taxon>
        <taxon>Actinoplanes</taxon>
    </lineage>
</organism>
<dbReference type="RefSeq" id="WP_067700884.1">
    <property type="nucleotide sequence ID" value="NZ_LLZH01000301.1"/>
</dbReference>
<gene>
    <name evidence="1" type="ORF">ADL15_36110</name>
</gene>
<dbReference type="EMBL" id="LLZH01000301">
    <property type="protein sequence ID" value="KUL27126.1"/>
    <property type="molecule type" value="Genomic_DNA"/>
</dbReference>
<evidence type="ECO:0000313" key="1">
    <source>
        <dbReference type="EMBL" id="KUL27126.1"/>
    </source>
</evidence>
<dbReference type="OrthoDB" id="3173471at2"/>
<dbReference type="InterPro" id="IPR011335">
    <property type="entry name" value="Restrct_endonuc-II-like"/>
</dbReference>
<dbReference type="SUPFAM" id="SSF52980">
    <property type="entry name" value="Restriction endonuclease-like"/>
    <property type="match status" value="1"/>
</dbReference>
<name>A0A101JIP4_9ACTN</name>